<comment type="caution">
    <text evidence="3">The sequence shown here is derived from an EMBL/GenBank/DDBJ whole genome shotgun (WGS) entry which is preliminary data.</text>
</comment>
<feature type="transmembrane region" description="Helical" evidence="2">
    <location>
        <begin position="1077"/>
        <end position="1094"/>
    </location>
</feature>
<feature type="transmembrane region" description="Helical" evidence="2">
    <location>
        <begin position="1418"/>
        <end position="1437"/>
    </location>
</feature>
<feature type="transmembrane region" description="Helical" evidence="2">
    <location>
        <begin position="764"/>
        <end position="783"/>
    </location>
</feature>
<evidence type="ECO:0000313" key="4">
    <source>
        <dbReference type="Proteomes" id="UP001595868"/>
    </source>
</evidence>
<feature type="compositionally biased region" description="Pro residues" evidence="1">
    <location>
        <begin position="128"/>
        <end position="139"/>
    </location>
</feature>
<feature type="transmembrane region" description="Helical" evidence="2">
    <location>
        <begin position="292"/>
        <end position="309"/>
    </location>
</feature>
<feature type="transmembrane region" description="Helical" evidence="2">
    <location>
        <begin position="976"/>
        <end position="997"/>
    </location>
</feature>
<feature type="transmembrane region" description="Helical" evidence="2">
    <location>
        <begin position="1197"/>
        <end position="1218"/>
    </location>
</feature>
<feature type="transmembrane region" description="Helical" evidence="2">
    <location>
        <begin position="505"/>
        <end position="524"/>
    </location>
</feature>
<sequence length="1771" mass="177107">MTRFRCASCGRDIEAAPRCPHCGAEQGQSVDEVQRIERSIAEMKARDAEIASERAKIAAQMQAALFQRDILAHANEEKTKQATRSRRFRRTPGRRPPKAGAAPPPRTTTGAAPPRVPRQGAGGRDRTAPPPTAPPPDGPDLPTDAAFPATDPDLGTRTHPSSDTDATRGRGGTGGATDAGGRDTAGGARGWSGVRARRGARGPAGAGASTGAGFRTGPGFRDGTNLRGAADFPGNADFPAGADFPDGAGHEPEASPREVQNVLLGLGALLLGVAAVVFAVVAITSLGAGSRLTILIAATALMLAGAPMVARRGLTSTAETVAAIGLLLVPLDGYAVWTLDAVSTSGLSGAVFASLTLLVTALIAGGYAGATGLAVPRYATVLAVQPVVPLLAYEWITGAAGWALALTAVAAVDLVLARLFDQDGRLVLTPWLARQPGPPVPDDPAPVDPGRPESAGEEADAILTAPGAGPRRRPGTAPADGLAGPDLAAPTTTGASTYWLRELTWGLHALAAVLAVVCAVAALVDAGAVPTAVRAASALLLAAAVALAGALSLDRPTVRDLAAGLMTLAVIGAFGRVAAVALPGRALLLIAAVVAVVGLGVRAVPEHARRGPQFASAVALAVIGVVVAGDAIRAALAPIRAALPLWAADLSTYPDRLAASVGATTWQLAAAAFLLTVAAALALPPDLRRECAVAGAGLTALAAPASFGLPWSAAPWPPVLAAIGIGLLGLSADSERAARTHAAVAGVVGLAGAAMAVSRPSLTAAVLSVLAIAGILIALAPTVPTSVLGRTAPTVADWAAGGAAFATPGAVAAFVAAAVPLGPEPSTAAVERASLTVLAASFLAVCATLGYAAVTQVAHRHLSMPLTLGTGLGALAVTAAAFGAPGATLVDALVGALLLVAAVLLFLAPSIDAGRRADRILDGPDLAAAAATVALVAALARIAAILVPGAELAAAAGLLLVVAAGVRAMPADWRRGPVLGIVLGGALVAAIAGWTTLRGGIRVLATPGPLWAGDLNAWPAGTPGGHGWQAPLALLLLAGAAAMALPRPWGYDVAGACVGLATIGTPAALGLPWWSPILVGGVVATVCAVTAVATTDPRAGLTRIAVAGAVALHAVGAGLVRPWTTALALGLVTLLGVVVAALARVVGAPPDELPVDRPDVDPMPLHLAQIGGLACGAALLAWPGALAALAAELGWPAEIVLAAALAGSSLGVAVLAAARRQVPHYLPYATIGIAGGATAAAVAAVPTDLPAGVFAAAAALLGVLAELLRAATPPPGRTPAPTGRWSGMLGGALRRMPGPVPGRWSVSPAVGALLVAVVPTLIALVTLAPALVAALVAPYAVLSRIWQGPPPELISPPPEAVDGTNVLAALLLTIAAALAATGFSGGRPARAVPVVLPGAAVTLLITPISLGLGWPNSTMAALTVFTISMLGLALTPPPPASERARSLRVARILVFGIGQAAGGAGLAGSLATRPMTLFTVGSAVGVGAVAAFAGRTQTARILGWLFASVMAQLFVLTVSLVTGLSPVWSAFGVLAVGAVLLVVSATLPRLRRPEATREAATVEWTGYGSALIALALAYQSPRHIAALLAAWGAVVGVAATRPNRSAAERRVLFWSAVACEISAWWLLMWVSDVALPEAYTLPFAALAMLVGVLELRHRPDLSSWLAYGPALVAAFLPTLVIVLTSDTNTLRQVLLLLGAVAVLIIGSMTRQQAQVVVGAVVTAIAALHALTMYGPWLVLIPVGVVLLVLGASNERRRRTQERLRGALRGMR</sequence>
<feature type="transmembrane region" description="Helical" evidence="2">
    <location>
        <begin position="1736"/>
        <end position="1752"/>
    </location>
</feature>
<feature type="transmembrane region" description="Helical" evidence="2">
    <location>
        <begin position="1713"/>
        <end position="1730"/>
    </location>
</feature>
<name>A0ABV8KSE8_9ACTN</name>
<feature type="transmembrane region" description="Helical" evidence="2">
    <location>
        <begin position="262"/>
        <end position="285"/>
    </location>
</feature>
<dbReference type="Proteomes" id="UP001595868">
    <property type="component" value="Unassembled WGS sequence"/>
</dbReference>
<feature type="compositionally biased region" description="Gly residues" evidence="1">
    <location>
        <begin position="202"/>
        <end position="216"/>
    </location>
</feature>
<feature type="transmembrane region" description="Helical" evidence="2">
    <location>
        <begin position="561"/>
        <end position="580"/>
    </location>
</feature>
<feature type="transmembrane region" description="Helical" evidence="2">
    <location>
        <begin position="657"/>
        <end position="683"/>
    </location>
</feature>
<dbReference type="RefSeq" id="WP_377549572.1">
    <property type="nucleotide sequence ID" value="NZ_JBHSBN010000018.1"/>
</dbReference>
<feature type="region of interest" description="Disordered" evidence="1">
    <location>
        <begin position="431"/>
        <end position="487"/>
    </location>
</feature>
<feature type="compositionally biased region" description="Gly residues" evidence="1">
    <location>
        <begin position="169"/>
        <end position="190"/>
    </location>
</feature>
<dbReference type="InterPro" id="IPR058062">
    <property type="entry name" value="SCO7613_C"/>
</dbReference>
<feature type="transmembrane region" description="Helical" evidence="2">
    <location>
        <begin position="1313"/>
        <end position="1346"/>
    </location>
</feature>
<feature type="transmembrane region" description="Helical" evidence="2">
    <location>
        <begin position="833"/>
        <end position="854"/>
    </location>
</feature>
<feature type="transmembrane region" description="Helical" evidence="2">
    <location>
        <begin position="1167"/>
        <end position="1191"/>
    </location>
</feature>
<protein>
    <submittedName>
        <fullName evidence="3">SCO7613 C-terminal domain-containing membrane protein</fullName>
    </submittedName>
</protein>
<feature type="transmembrane region" description="Helical" evidence="2">
    <location>
        <begin position="1449"/>
        <end position="1471"/>
    </location>
</feature>
<keyword evidence="4" id="KW-1185">Reference proteome</keyword>
<feature type="transmembrane region" description="Helical" evidence="2">
    <location>
        <begin position="1225"/>
        <end position="1245"/>
    </location>
</feature>
<feature type="transmembrane region" description="Helical" evidence="2">
    <location>
        <begin position="1689"/>
        <end position="1706"/>
    </location>
</feature>
<evidence type="ECO:0000256" key="2">
    <source>
        <dbReference type="SAM" id="Phobius"/>
    </source>
</evidence>
<gene>
    <name evidence="3" type="ORF">ACFOX0_23225</name>
</gene>
<feature type="transmembrane region" description="Helical" evidence="2">
    <location>
        <begin position="795"/>
        <end position="821"/>
    </location>
</feature>
<keyword evidence="2" id="KW-0812">Transmembrane</keyword>
<feature type="transmembrane region" description="Helical" evidence="2">
    <location>
        <begin position="536"/>
        <end position="554"/>
    </location>
</feature>
<evidence type="ECO:0000256" key="1">
    <source>
        <dbReference type="SAM" id="MobiDB-lite"/>
    </source>
</evidence>
<proteinExistence type="predicted"/>
<feature type="transmembrane region" description="Helical" evidence="2">
    <location>
        <begin position="617"/>
        <end position="637"/>
    </location>
</feature>
<feature type="transmembrane region" description="Helical" evidence="2">
    <location>
        <begin position="1366"/>
        <end position="1384"/>
    </location>
</feature>
<feature type="transmembrane region" description="Helical" evidence="2">
    <location>
        <begin position="742"/>
        <end position="758"/>
    </location>
</feature>
<feature type="compositionally biased region" description="Basic and acidic residues" evidence="1">
    <location>
        <begin position="154"/>
        <end position="168"/>
    </location>
</feature>
<feature type="transmembrane region" description="Helical" evidence="2">
    <location>
        <begin position="1126"/>
        <end position="1146"/>
    </location>
</feature>
<dbReference type="NCBIfam" id="NF047321">
    <property type="entry name" value="SCO7613_CTERM"/>
    <property type="match status" value="1"/>
</dbReference>
<keyword evidence="2" id="KW-0472">Membrane</keyword>
<feature type="transmembrane region" description="Helical" evidence="2">
    <location>
        <begin position="866"/>
        <end position="887"/>
    </location>
</feature>
<feature type="transmembrane region" description="Helical" evidence="2">
    <location>
        <begin position="1633"/>
        <end position="1652"/>
    </location>
</feature>
<feature type="transmembrane region" description="Helical" evidence="2">
    <location>
        <begin position="893"/>
        <end position="914"/>
    </location>
</feature>
<keyword evidence="2" id="KW-1133">Transmembrane helix</keyword>
<feature type="transmembrane region" description="Helical" evidence="2">
    <location>
        <begin position="1501"/>
        <end position="1521"/>
    </location>
</feature>
<reference evidence="4" key="1">
    <citation type="journal article" date="2019" name="Int. J. Syst. Evol. Microbiol.">
        <title>The Global Catalogue of Microorganisms (GCM) 10K type strain sequencing project: providing services to taxonomists for standard genome sequencing and annotation.</title>
        <authorList>
            <consortium name="The Broad Institute Genomics Platform"/>
            <consortium name="The Broad Institute Genome Sequencing Center for Infectious Disease"/>
            <person name="Wu L."/>
            <person name="Ma J."/>
        </authorList>
    </citation>
    <scope>NUCLEOTIDE SEQUENCE [LARGE SCALE GENOMIC DNA]</scope>
    <source>
        <strain evidence="4">2902at01</strain>
    </source>
</reference>
<feature type="transmembrane region" description="Helical" evidence="2">
    <location>
        <begin position="1611"/>
        <end position="1627"/>
    </location>
</feature>
<accession>A0ABV8KSE8</accession>
<feature type="transmembrane region" description="Helical" evidence="2">
    <location>
        <begin position="1101"/>
        <end position="1120"/>
    </location>
</feature>
<feature type="compositionally biased region" description="Pro residues" evidence="1">
    <location>
        <begin position="436"/>
        <end position="449"/>
    </location>
</feature>
<feature type="transmembrane region" description="Helical" evidence="2">
    <location>
        <begin position="926"/>
        <end position="946"/>
    </location>
</feature>
<feature type="transmembrane region" description="Helical" evidence="2">
    <location>
        <begin position="1664"/>
        <end position="1683"/>
    </location>
</feature>
<feature type="transmembrane region" description="Helical" evidence="2">
    <location>
        <begin position="351"/>
        <end position="375"/>
    </location>
</feature>
<feature type="transmembrane region" description="Helical" evidence="2">
    <location>
        <begin position="1391"/>
        <end position="1412"/>
    </location>
</feature>
<feature type="transmembrane region" description="Helical" evidence="2">
    <location>
        <begin position="1477"/>
        <end position="1494"/>
    </location>
</feature>
<feature type="transmembrane region" description="Helical" evidence="2">
    <location>
        <begin position="321"/>
        <end position="339"/>
    </location>
</feature>
<dbReference type="EMBL" id="JBHSBN010000018">
    <property type="protein sequence ID" value="MFC4108830.1"/>
    <property type="molecule type" value="Genomic_DNA"/>
</dbReference>
<feature type="transmembrane region" description="Helical" evidence="2">
    <location>
        <begin position="1527"/>
        <end position="1547"/>
    </location>
</feature>
<feature type="transmembrane region" description="Helical" evidence="2">
    <location>
        <begin position="713"/>
        <end position="730"/>
    </location>
</feature>
<evidence type="ECO:0000313" key="3">
    <source>
        <dbReference type="EMBL" id="MFC4108830.1"/>
    </source>
</evidence>
<feature type="transmembrane region" description="Helical" evidence="2">
    <location>
        <begin position="586"/>
        <end position="605"/>
    </location>
</feature>
<feature type="region of interest" description="Disordered" evidence="1">
    <location>
        <begin position="75"/>
        <end position="255"/>
    </location>
</feature>
<feature type="transmembrane region" description="Helical" evidence="2">
    <location>
        <begin position="395"/>
        <end position="416"/>
    </location>
</feature>
<feature type="compositionally biased region" description="Basic residues" evidence="1">
    <location>
        <begin position="81"/>
        <end position="97"/>
    </location>
</feature>
<feature type="transmembrane region" description="Helical" evidence="2">
    <location>
        <begin position="952"/>
        <end position="969"/>
    </location>
</feature>
<organism evidence="3 4">
    <name type="scientific">Micromonospora zhanjiangensis</name>
    <dbReference type="NCBI Taxonomy" id="1522057"/>
    <lineage>
        <taxon>Bacteria</taxon>
        <taxon>Bacillati</taxon>
        <taxon>Actinomycetota</taxon>
        <taxon>Actinomycetes</taxon>
        <taxon>Micromonosporales</taxon>
        <taxon>Micromonosporaceae</taxon>
        <taxon>Micromonospora</taxon>
    </lineage>
</organism>
<feature type="transmembrane region" description="Helical" evidence="2">
    <location>
        <begin position="1251"/>
        <end position="1268"/>
    </location>
</feature>